<dbReference type="OMA" id="VWIPLEW"/>
<feature type="transmembrane region" description="Helical" evidence="10">
    <location>
        <begin position="117"/>
        <end position="137"/>
    </location>
</feature>
<feature type="transmembrane region" description="Helical" evidence="10">
    <location>
        <begin position="149"/>
        <end position="169"/>
    </location>
</feature>
<feature type="non-terminal residue" evidence="12">
    <location>
        <position position="330"/>
    </location>
</feature>
<keyword evidence="4 10" id="KW-1133">Transmembrane helix</keyword>
<dbReference type="AlphaFoldDB" id="R7UC91"/>
<dbReference type="InterPro" id="IPR013099">
    <property type="entry name" value="K_chnl_dom"/>
</dbReference>
<keyword evidence="2 8" id="KW-0813">Transport</keyword>
<reference evidence="13" key="3">
    <citation type="submission" date="2015-06" db="UniProtKB">
        <authorList>
            <consortium name="EnsemblMetazoa"/>
        </authorList>
    </citation>
    <scope>IDENTIFICATION</scope>
</reference>
<dbReference type="EMBL" id="KB305619">
    <property type="protein sequence ID" value="ELU00882.1"/>
    <property type="molecule type" value="Genomic_DNA"/>
</dbReference>
<evidence type="ECO:0000259" key="11">
    <source>
        <dbReference type="Pfam" id="PF07885"/>
    </source>
</evidence>
<evidence type="ECO:0000256" key="10">
    <source>
        <dbReference type="SAM" id="Phobius"/>
    </source>
</evidence>
<evidence type="ECO:0000256" key="5">
    <source>
        <dbReference type="ARBA" id="ARBA00023065"/>
    </source>
</evidence>
<dbReference type="PRINTS" id="PR01333">
    <property type="entry name" value="2POREKCHANEL"/>
</dbReference>
<keyword evidence="7 8" id="KW-0407">Ion channel</keyword>
<reference evidence="12 14" key="2">
    <citation type="journal article" date="2013" name="Nature">
        <title>Insights into bilaterian evolution from three spiralian genomes.</title>
        <authorList>
            <person name="Simakov O."/>
            <person name="Marletaz F."/>
            <person name="Cho S.J."/>
            <person name="Edsinger-Gonzales E."/>
            <person name="Havlak P."/>
            <person name="Hellsten U."/>
            <person name="Kuo D.H."/>
            <person name="Larsson T."/>
            <person name="Lv J."/>
            <person name="Arendt D."/>
            <person name="Savage R."/>
            <person name="Osoegawa K."/>
            <person name="de Jong P."/>
            <person name="Grimwood J."/>
            <person name="Chapman J.A."/>
            <person name="Shapiro H."/>
            <person name="Aerts A."/>
            <person name="Otillar R.P."/>
            <person name="Terry A.Y."/>
            <person name="Boore J.L."/>
            <person name="Grigoriev I.V."/>
            <person name="Lindberg D.R."/>
            <person name="Seaver E.C."/>
            <person name="Weisblat D.A."/>
            <person name="Putnam N.H."/>
            <person name="Rokhsar D.S."/>
        </authorList>
    </citation>
    <scope>NUCLEOTIDE SEQUENCE</scope>
    <source>
        <strain evidence="12 14">I ESC-2004</strain>
    </source>
</reference>
<name>R7UC91_CAPTE</name>
<dbReference type="GO" id="GO:0015271">
    <property type="term" value="F:outward rectifier potassium channel activity"/>
    <property type="evidence" value="ECO:0007669"/>
    <property type="project" value="TreeGrafter"/>
</dbReference>
<feature type="non-terminal residue" evidence="12">
    <location>
        <position position="1"/>
    </location>
</feature>
<dbReference type="HOGENOM" id="CLU_022504_5_2_1"/>
<keyword evidence="5 8" id="KW-0406">Ion transport</keyword>
<sequence>QARKNCCKKALKFMFSHIGLSGMVVAYSIAGGFIFQHLEKTNEKQECVKAQEKYEPLENSTKYNMWDISSHFRKDEDIEYALVEFQKMLVKFRDDVLALSYDGTNCSMMGEPDGPGYQWSFPGALLFSVTVITTIGYGNIAPKTFWGRLVCIAYATLGIPLMLLCLANIGDVMADIFRFVYTKVCCCGCCRRKMKPKPDPAKAQSTPEAWKNQYAQQQKKGPVVVDDDDDDEDEEEDKISVPLTITMGVIAGFIFMGALLFGVWESWDPLKASYFCFVTISTIGFGDVVPGSANFDSDTDQWKMVGAAIYMLFGMAILSMCFSLIQEEIV</sequence>
<keyword evidence="6 10" id="KW-0472">Membrane</keyword>
<evidence type="ECO:0000256" key="3">
    <source>
        <dbReference type="ARBA" id="ARBA00022692"/>
    </source>
</evidence>
<keyword evidence="3 8" id="KW-0812">Transmembrane</keyword>
<evidence type="ECO:0000256" key="4">
    <source>
        <dbReference type="ARBA" id="ARBA00022989"/>
    </source>
</evidence>
<proteinExistence type="inferred from homology"/>
<dbReference type="PANTHER" id="PTHR11003">
    <property type="entry name" value="POTASSIUM CHANNEL, SUBFAMILY K"/>
    <property type="match status" value="1"/>
</dbReference>
<evidence type="ECO:0000256" key="8">
    <source>
        <dbReference type="RuleBase" id="RU003857"/>
    </source>
</evidence>
<feature type="domain" description="Potassium channel" evidence="11">
    <location>
        <begin position="252"/>
        <end position="328"/>
    </location>
</feature>
<dbReference type="SUPFAM" id="SSF81324">
    <property type="entry name" value="Voltage-gated potassium channels"/>
    <property type="match status" value="2"/>
</dbReference>
<dbReference type="PANTHER" id="PTHR11003:SF334">
    <property type="entry name" value="FI03418P"/>
    <property type="match status" value="1"/>
</dbReference>
<keyword evidence="14" id="KW-1185">Reference proteome</keyword>
<protein>
    <recommendedName>
        <fullName evidence="11">Potassium channel domain-containing protein</fullName>
    </recommendedName>
</protein>
<feature type="compositionally biased region" description="Polar residues" evidence="9">
    <location>
        <begin position="203"/>
        <end position="219"/>
    </location>
</feature>
<feature type="compositionally biased region" description="Acidic residues" evidence="9">
    <location>
        <begin position="225"/>
        <end position="237"/>
    </location>
</feature>
<feature type="transmembrane region" description="Helical" evidence="10">
    <location>
        <begin position="12"/>
        <end position="35"/>
    </location>
</feature>
<dbReference type="GO" id="GO:0005886">
    <property type="term" value="C:plasma membrane"/>
    <property type="evidence" value="ECO:0007669"/>
    <property type="project" value="TreeGrafter"/>
</dbReference>
<evidence type="ECO:0000256" key="7">
    <source>
        <dbReference type="ARBA" id="ARBA00023303"/>
    </source>
</evidence>
<accession>R7UC91</accession>
<feature type="transmembrane region" description="Helical" evidence="10">
    <location>
        <begin position="239"/>
        <end position="262"/>
    </location>
</feature>
<feature type="transmembrane region" description="Helical" evidence="10">
    <location>
        <begin position="274"/>
        <end position="293"/>
    </location>
</feature>
<gene>
    <name evidence="12" type="ORF">CAPTEDRAFT_24139</name>
</gene>
<dbReference type="GO" id="GO:0030322">
    <property type="term" value="P:stabilization of membrane potential"/>
    <property type="evidence" value="ECO:0007669"/>
    <property type="project" value="TreeGrafter"/>
</dbReference>
<feature type="region of interest" description="Disordered" evidence="9">
    <location>
        <begin position="195"/>
        <end position="237"/>
    </location>
</feature>
<dbReference type="GO" id="GO:0022841">
    <property type="term" value="F:potassium ion leak channel activity"/>
    <property type="evidence" value="ECO:0007669"/>
    <property type="project" value="TreeGrafter"/>
</dbReference>
<dbReference type="Gene3D" id="1.10.287.70">
    <property type="match status" value="1"/>
</dbReference>
<dbReference type="OrthoDB" id="297496at2759"/>
<dbReference type="EMBL" id="AMQN01009528">
    <property type="status" value="NOT_ANNOTATED_CDS"/>
    <property type="molecule type" value="Genomic_DNA"/>
</dbReference>
<evidence type="ECO:0000313" key="13">
    <source>
        <dbReference type="EnsemblMetazoa" id="CapteP24139"/>
    </source>
</evidence>
<dbReference type="InterPro" id="IPR003280">
    <property type="entry name" value="2pore_dom_K_chnl"/>
</dbReference>
<evidence type="ECO:0000313" key="12">
    <source>
        <dbReference type="EMBL" id="ELU00882.1"/>
    </source>
</evidence>
<comment type="similarity">
    <text evidence="8">Belongs to the two pore domain potassium channel (TC 1.A.1.8) family.</text>
</comment>
<evidence type="ECO:0000313" key="14">
    <source>
        <dbReference type="Proteomes" id="UP000014760"/>
    </source>
</evidence>
<dbReference type="Proteomes" id="UP000014760">
    <property type="component" value="Unassembled WGS sequence"/>
</dbReference>
<dbReference type="STRING" id="283909.R7UC91"/>
<evidence type="ECO:0000256" key="6">
    <source>
        <dbReference type="ARBA" id="ARBA00023136"/>
    </source>
</evidence>
<feature type="domain" description="Potassium channel" evidence="11">
    <location>
        <begin position="117"/>
        <end position="173"/>
    </location>
</feature>
<evidence type="ECO:0000256" key="2">
    <source>
        <dbReference type="ARBA" id="ARBA00022448"/>
    </source>
</evidence>
<feature type="transmembrane region" description="Helical" evidence="10">
    <location>
        <begin position="305"/>
        <end position="325"/>
    </location>
</feature>
<dbReference type="Pfam" id="PF07885">
    <property type="entry name" value="Ion_trans_2"/>
    <property type="match status" value="2"/>
</dbReference>
<evidence type="ECO:0000256" key="9">
    <source>
        <dbReference type="SAM" id="MobiDB-lite"/>
    </source>
</evidence>
<reference evidence="14" key="1">
    <citation type="submission" date="2012-12" db="EMBL/GenBank/DDBJ databases">
        <authorList>
            <person name="Hellsten U."/>
            <person name="Grimwood J."/>
            <person name="Chapman J.A."/>
            <person name="Shapiro H."/>
            <person name="Aerts A."/>
            <person name="Otillar R.P."/>
            <person name="Terry A.Y."/>
            <person name="Boore J.L."/>
            <person name="Simakov O."/>
            <person name="Marletaz F."/>
            <person name="Cho S.-J."/>
            <person name="Edsinger-Gonzales E."/>
            <person name="Havlak P."/>
            <person name="Kuo D.-H."/>
            <person name="Larsson T."/>
            <person name="Lv J."/>
            <person name="Arendt D."/>
            <person name="Savage R."/>
            <person name="Osoegawa K."/>
            <person name="de Jong P."/>
            <person name="Lindberg D.R."/>
            <person name="Seaver E.C."/>
            <person name="Weisblat D.A."/>
            <person name="Putnam N.H."/>
            <person name="Grigoriev I.V."/>
            <person name="Rokhsar D.S."/>
        </authorList>
    </citation>
    <scope>NUCLEOTIDE SEQUENCE</scope>
    <source>
        <strain evidence="14">I ESC-2004</strain>
    </source>
</reference>
<organism evidence="12">
    <name type="scientific">Capitella teleta</name>
    <name type="common">Polychaete worm</name>
    <dbReference type="NCBI Taxonomy" id="283909"/>
    <lineage>
        <taxon>Eukaryota</taxon>
        <taxon>Metazoa</taxon>
        <taxon>Spiralia</taxon>
        <taxon>Lophotrochozoa</taxon>
        <taxon>Annelida</taxon>
        <taxon>Polychaeta</taxon>
        <taxon>Sedentaria</taxon>
        <taxon>Scolecida</taxon>
        <taxon>Capitellidae</taxon>
        <taxon>Capitella</taxon>
    </lineage>
</organism>
<dbReference type="EnsemblMetazoa" id="CapteT24139">
    <property type="protein sequence ID" value="CapteP24139"/>
    <property type="gene ID" value="CapteG24139"/>
</dbReference>
<comment type="subcellular location">
    <subcellularLocation>
        <location evidence="1">Membrane</location>
        <topology evidence="1">Multi-pass membrane protein</topology>
    </subcellularLocation>
</comment>
<evidence type="ECO:0000256" key="1">
    <source>
        <dbReference type="ARBA" id="ARBA00004141"/>
    </source>
</evidence>